<feature type="transmembrane region" description="Helical" evidence="6">
    <location>
        <begin position="46"/>
        <end position="65"/>
    </location>
</feature>
<sequence>MDFSDPQFWFAALQIIAIDIVLGGDNAVIIALACRRLPEKQRNQGIFWGVFGAITIRIILVFFALNLLTLPFLKLIGALLLLWIGIKLLQPESTGDGHEIDASTTLMGAIKTIIIADTVMSLDNVIGIAGAARGDLTLVIFGLFVSVPIIVWGSKLVMKLMNRFPLTIFVGAGLLGWIAGDMAITDSVTREWVNVHAAFLHWLMPIGTALVVIIIGKWLAARTQKNIAVVDLTNDTNKPM</sequence>
<dbReference type="STRING" id="44574.AAW31_05620"/>
<dbReference type="Pfam" id="PF03741">
    <property type="entry name" value="TerC"/>
    <property type="match status" value="1"/>
</dbReference>
<protein>
    <submittedName>
        <fullName evidence="7">Integral membrane protein, YjbE family</fullName>
    </submittedName>
</protein>
<dbReference type="NCBIfam" id="TIGR03717">
    <property type="entry name" value="R_switched_YjbE"/>
    <property type="match status" value="1"/>
</dbReference>
<keyword evidence="3 6" id="KW-0812">Transmembrane</keyword>
<accession>A0A1I4MIQ6</accession>
<dbReference type="GO" id="GO:0016020">
    <property type="term" value="C:membrane"/>
    <property type="evidence" value="ECO:0007669"/>
    <property type="project" value="UniProtKB-SubCell"/>
</dbReference>
<keyword evidence="4 6" id="KW-1133">Transmembrane helix</keyword>
<evidence type="ECO:0000313" key="7">
    <source>
        <dbReference type="EMBL" id="SFM02933.1"/>
    </source>
</evidence>
<keyword evidence="5 6" id="KW-0472">Membrane</keyword>
<evidence type="ECO:0000313" key="8">
    <source>
        <dbReference type="Proteomes" id="UP000183287"/>
    </source>
</evidence>
<feature type="transmembrane region" description="Helical" evidence="6">
    <location>
        <begin position="12"/>
        <end position="34"/>
    </location>
</feature>
<dbReference type="RefSeq" id="WP_074904485.1">
    <property type="nucleotide sequence ID" value="NZ_FOUB01000010.1"/>
</dbReference>
<name>A0A1I4MIQ6_9PROT</name>
<feature type="transmembrane region" description="Helical" evidence="6">
    <location>
        <begin position="136"/>
        <end position="153"/>
    </location>
</feature>
<dbReference type="EMBL" id="FOUB01000010">
    <property type="protein sequence ID" value="SFM02933.1"/>
    <property type="molecule type" value="Genomic_DNA"/>
</dbReference>
<feature type="transmembrane region" description="Helical" evidence="6">
    <location>
        <begin position="160"/>
        <end position="179"/>
    </location>
</feature>
<evidence type="ECO:0000256" key="1">
    <source>
        <dbReference type="ARBA" id="ARBA00004141"/>
    </source>
</evidence>
<keyword evidence="8" id="KW-1185">Reference proteome</keyword>
<evidence type="ECO:0000256" key="2">
    <source>
        <dbReference type="ARBA" id="ARBA00007511"/>
    </source>
</evidence>
<dbReference type="InterPro" id="IPR005496">
    <property type="entry name" value="Integral_membrane_TerC"/>
</dbReference>
<evidence type="ECO:0000256" key="5">
    <source>
        <dbReference type="ARBA" id="ARBA00023136"/>
    </source>
</evidence>
<reference evidence="8" key="1">
    <citation type="submission" date="2016-10" db="EMBL/GenBank/DDBJ databases">
        <authorList>
            <person name="Varghese N."/>
            <person name="Submissions S."/>
        </authorList>
    </citation>
    <scope>NUCLEOTIDE SEQUENCE [LARGE SCALE GENOMIC DNA]</scope>
    <source>
        <strain evidence="8">Nm44</strain>
    </source>
</reference>
<evidence type="ECO:0000256" key="3">
    <source>
        <dbReference type="ARBA" id="ARBA00022692"/>
    </source>
</evidence>
<gene>
    <name evidence="7" type="ORF">SAMN05421863_101040</name>
</gene>
<feature type="transmembrane region" description="Helical" evidence="6">
    <location>
        <begin position="199"/>
        <end position="220"/>
    </location>
</feature>
<dbReference type="InterPro" id="IPR022301">
    <property type="entry name" value="Integral_membrane_YjbE"/>
</dbReference>
<comment type="similarity">
    <text evidence="2">Belongs to the TerC family.</text>
</comment>
<dbReference type="OrthoDB" id="5295733at2"/>
<dbReference type="Proteomes" id="UP000183287">
    <property type="component" value="Unassembled WGS sequence"/>
</dbReference>
<dbReference type="PANTHER" id="PTHR30238">
    <property type="entry name" value="MEMBRANE BOUND PREDICTED REDOX MODULATOR"/>
    <property type="match status" value="1"/>
</dbReference>
<dbReference type="AlphaFoldDB" id="A0A1I4MIQ6"/>
<proteinExistence type="inferred from homology"/>
<evidence type="ECO:0000256" key="6">
    <source>
        <dbReference type="SAM" id="Phobius"/>
    </source>
</evidence>
<comment type="subcellular location">
    <subcellularLocation>
        <location evidence="1">Membrane</location>
        <topology evidence="1">Multi-pass membrane protein</topology>
    </subcellularLocation>
</comment>
<dbReference type="PANTHER" id="PTHR30238:SF4">
    <property type="entry name" value="SLL1022 PROTEIN"/>
    <property type="match status" value="1"/>
</dbReference>
<organism evidence="7 8">
    <name type="scientific">Nitrosomonas communis</name>
    <dbReference type="NCBI Taxonomy" id="44574"/>
    <lineage>
        <taxon>Bacteria</taxon>
        <taxon>Pseudomonadati</taxon>
        <taxon>Pseudomonadota</taxon>
        <taxon>Betaproteobacteria</taxon>
        <taxon>Nitrosomonadales</taxon>
        <taxon>Nitrosomonadaceae</taxon>
        <taxon>Nitrosomonas</taxon>
    </lineage>
</organism>
<evidence type="ECO:0000256" key="4">
    <source>
        <dbReference type="ARBA" id="ARBA00022989"/>
    </source>
</evidence>